<dbReference type="AlphaFoldDB" id="A0A543PDN9"/>
<evidence type="ECO:0000313" key="2">
    <source>
        <dbReference type="Proteomes" id="UP000319865"/>
    </source>
</evidence>
<sequence>MAEARRLVDLMVDGVRERGIAPTEIITVTQKHQQFTGAPVRTYYRRSGVRGWLLCEPRGSYDSDSDSGSTWTNGLIATTAGQVVSGTVAVGGAPTQGRFRRAPSNGPYLQVWGRELRYMDLEHVGRALTEELLVVAFAGLAARGAAWGRPGLHGF</sequence>
<gene>
    <name evidence="1" type="ORF">FHU33_1563</name>
</gene>
<name>A0A543PDN9_9ACTN</name>
<dbReference type="EMBL" id="VFQE01000001">
    <property type="protein sequence ID" value="TQN42169.1"/>
    <property type="molecule type" value="Genomic_DNA"/>
</dbReference>
<comment type="caution">
    <text evidence="1">The sequence shown here is derived from an EMBL/GenBank/DDBJ whole genome shotgun (WGS) entry which is preliminary data.</text>
</comment>
<protein>
    <submittedName>
        <fullName evidence="1">Uncharacterized protein</fullName>
    </submittedName>
</protein>
<reference evidence="1 2" key="1">
    <citation type="submission" date="2019-06" db="EMBL/GenBank/DDBJ databases">
        <title>Sequencing the genomes of 1000 actinobacteria strains.</title>
        <authorList>
            <person name="Klenk H.-P."/>
        </authorList>
    </citation>
    <scope>NUCLEOTIDE SEQUENCE [LARGE SCALE GENOMIC DNA]</scope>
    <source>
        <strain evidence="1 2">DSM 46837</strain>
    </source>
</reference>
<keyword evidence="2" id="KW-1185">Reference proteome</keyword>
<organism evidence="1 2">
    <name type="scientific">Blastococcus colisei</name>
    <dbReference type="NCBI Taxonomy" id="1564162"/>
    <lineage>
        <taxon>Bacteria</taxon>
        <taxon>Bacillati</taxon>
        <taxon>Actinomycetota</taxon>
        <taxon>Actinomycetes</taxon>
        <taxon>Geodermatophilales</taxon>
        <taxon>Geodermatophilaceae</taxon>
        <taxon>Blastococcus</taxon>
    </lineage>
</organism>
<dbReference type="Proteomes" id="UP000319865">
    <property type="component" value="Unassembled WGS sequence"/>
</dbReference>
<evidence type="ECO:0000313" key="1">
    <source>
        <dbReference type="EMBL" id="TQN42169.1"/>
    </source>
</evidence>
<proteinExistence type="predicted"/>
<accession>A0A543PDN9</accession>